<dbReference type="EMBL" id="FORP01000001">
    <property type="protein sequence ID" value="SFI78382.1"/>
    <property type="molecule type" value="Genomic_DNA"/>
</dbReference>
<reference evidence="9 10" key="1">
    <citation type="submission" date="2016-10" db="EMBL/GenBank/DDBJ databases">
        <authorList>
            <person name="de Groot N.N."/>
        </authorList>
    </citation>
    <scope>NUCLEOTIDE SEQUENCE [LARGE SCALE GENOMIC DNA]</scope>
    <source>
        <strain evidence="9 10">DSM 44468</strain>
    </source>
</reference>
<gene>
    <name evidence="9" type="ORF">SAMN05421835_101773</name>
</gene>
<feature type="domain" description="Glycosyl transferase family 1" evidence="7">
    <location>
        <begin position="227"/>
        <end position="392"/>
    </location>
</feature>
<evidence type="ECO:0000256" key="3">
    <source>
        <dbReference type="ARBA" id="ARBA00022526"/>
    </source>
</evidence>
<evidence type="ECO:0000256" key="6">
    <source>
        <dbReference type="ARBA" id="ARBA00023277"/>
    </source>
</evidence>
<accession>A0A1I3L0U6</accession>
<feature type="domain" description="Trehalose synthase N-terminal" evidence="8">
    <location>
        <begin position="41"/>
        <end position="188"/>
    </location>
</feature>
<name>A0A1I3L0U6_9PSEU</name>
<dbReference type="OrthoDB" id="9772485at2"/>
<dbReference type="PANTHER" id="PTHR47779:SF1">
    <property type="entry name" value="SYNTHASE (CCG-9), PUTATIVE (AFU_ORTHOLOGUE AFUA_3G12100)-RELATED"/>
    <property type="match status" value="1"/>
</dbReference>
<dbReference type="GO" id="GO:0016757">
    <property type="term" value="F:glycosyltransferase activity"/>
    <property type="evidence" value="ECO:0007669"/>
    <property type="project" value="UniProtKB-KW"/>
</dbReference>
<evidence type="ECO:0000256" key="4">
    <source>
        <dbReference type="ARBA" id="ARBA00022676"/>
    </source>
</evidence>
<evidence type="ECO:0000256" key="1">
    <source>
        <dbReference type="ARBA" id="ARBA00009481"/>
    </source>
</evidence>
<dbReference type="Gene3D" id="3.40.50.2000">
    <property type="entry name" value="Glycogen Phosphorylase B"/>
    <property type="match status" value="2"/>
</dbReference>
<dbReference type="InterPro" id="IPR001296">
    <property type="entry name" value="Glyco_trans_1"/>
</dbReference>
<keyword evidence="10" id="KW-1185">Reference proteome</keyword>
<organism evidence="9 10">
    <name type="scientific">Amycolatopsis sacchari</name>
    <dbReference type="NCBI Taxonomy" id="115433"/>
    <lineage>
        <taxon>Bacteria</taxon>
        <taxon>Bacillati</taxon>
        <taxon>Actinomycetota</taxon>
        <taxon>Actinomycetes</taxon>
        <taxon>Pseudonocardiales</taxon>
        <taxon>Pseudonocardiaceae</taxon>
        <taxon>Amycolatopsis</taxon>
    </lineage>
</organism>
<proteinExistence type="inferred from homology"/>
<dbReference type="STRING" id="115433.SAMN05421835_101773"/>
<comment type="similarity">
    <text evidence="1">Belongs to the glycosyltransferase group 1 family. Glycosyltransferase 4 subfamily.</text>
</comment>
<dbReference type="Pfam" id="PF21269">
    <property type="entry name" value="TreT_GT1"/>
    <property type="match status" value="1"/>
</dbReference>
<sequence>MLQTVDVGELSIGAYLQVVPEEIMAPLLEVAGRLRGARVLHLSATPYGGGVSELLRSAVPLYNDLGVHATWKIITGLPPFFAVTKKMHNALQGATTPVTAEDRALYERTAERNAAQLRADPEFAGFDYVFVHDPQPTAVRSYVDGSRARWVWRCHIDTSQPDLATWHYLRRFLEPYDATVFTTAQFVPPDLPPGRVEIIPPAIDPLSPKNMSLDDRTAHAVLNWIGIEPRRPLITQVSRFDPWKDPLGVIDAYRLVRKEVPDLQLALVGSMALDDPEAWEVYRTIADAARDDPAVHLFTNLTGVGNVEVNAFQRMSAVMVQKSLREGFGLVVCEALWKGTPVVAGRAGGIPLQIADGVGGVLVDSVAGCAEAITGLLTDRPRAAALAAAGHERVRRHFLLPRLLLDELTLLDALAQER</sequence>
<dbReference type="Pfam" id="PF00534">
    <property type="entry name" value="Glycos_transf_1"/>
    <property type="match status" value="1"/>
</dbReference>
<keyword evidence="6" id="KW-0119">Carbohydrate metabolism</keyword>
<dbReference type="AlphaFoldDB" id="A0A1I3L0U6"/>
<comment type="subunit">
    <text evidence="2">Homodimer.</text>
</comment>
<dbReference type="RefSeq" id="WP_091504219.1">
    <property type="nucleotide sequence ID" value="NZ_CBDQZW010000002.1"/>
</dbReference>
<dbReference type="InterPro" id="IPR052078">
    <property type="entry name" value="Trehalose_Metab_GTase"/>
</dbReference>
<dbReference type="GO" id="GO:0006006">
    <property type="term" value="P:glucose metabolic process"/>
    <property type="evidence" value="ECO:0007669"/>
    <property type="project" value="UniProtKB-KW"/>
</dbReference>
<evidence type="ECO:0000259" key="8">
    <source>
        <dbReference type="Pfam" id="PF21269"/>
    </source>
</evidence>
<protein>
    <submittedName>
        <fullName evidence="9">Trehalose synthase</fullName>
    </submittedName>
</protein>
<dbReference type="Proteomes" id="UP000199025">
    <property type="component" value="Unassembled WGS sequence"/>
</dbReference>
<dbReference type="SUPFAM" id="SSF53756">
    <property type="entry name" value="UDP-Glycosyltransferase/glycogen phosphorylase"/>
    <property type="match status" value="1"/>
</dbReference>
<dbReference type="InterPro" id="IPR049438">
    <property type="entry name" value="TreT_GT1"/>
</dbReference>
<dbReference type="PANTHER" id="PTHR47779">
    <property type="entry name" value="SYNTHASE (CCG-9), PUTATIVE (AFU_ORTHOLOGUE AFUA_3G12100)-RELATED"/>
    <property type="match status" value="1"/>
</dbReference>
<evidence type="ECO:0000313" key="10">
    <source>
        <dbReference type="Proteomes" id="UP000199025"/>
    </source>
</evidence>
<evidence type="ECO:0000256" key="2">
    <source>
        <dbReference type="ARBA" id="ARBA00011738"/>
    </source>
</evidence>
<keyword evidence="5" id="KW-0808">Transferase</keyword>
<evidence type="ECO:0000256" key="5">
    <source>
        <dbReference type="ARBA" id="ARBA00022679"/>
    </source>
</evidence>
<evidence type="ECO:0000313" key="9">
    <source>
        <dbReference type="EMBL" id="SFI78382.1"/>
    </source>
</evidence>
<keyword evidence="4" id="KW-0328">Glycosyltransferase</keyword>
<keyword evidence="3" id="KW-0313">Glucose metabolism</keyword>
<evidence type="ECO:0000259" key="7">
    <source>
        <dbReference type="Pfam" id="PF00534"/>
    </source>
</evidence>